<dbReference type="PANTHER" id="PTHR12598:SF0">
    <property type="entry name" value="COPPER HOMEOSTASIS PROTEIN CUTC HOMOLOG"/>
    <property type="match status" value="1"/>
</dbReference>
<dbReference type="OrthoDB" id="9815677at2"/>
<comment type="caution">
    <text evidence="3">The sequence shown here is derived from an EMBL/GenBank/DDBJ whole genome shotgun (WGS) entry which is preliminary data.</text>
</comment>
<dbReference type="Gene3D" id="3.20.20.380">
    <property type="entry name" value="Copper homeostasis (CutC) domain"/>
    <property type="match status" value="1"/>
</dbReference>
<dbReference type="GO" id="GO:0005737">
    <property type="term" value="C:cytoplasm"/>
    <property type="evidence" value="ECO:0007669"/>
    <property type="project" value="UniProtKB-SubCell"/>
</dbReference>
<keyword evidence="2" id="KW-0963">Cytoplasm</keyword>
<reference evidence="3 4" key="1">
    <citation type="submission" date="2018-04" db="EMBL/GenBank/DDBJ databases">
        <title>Pedobacter chongqingensis sp. nov., isolated from a rottenly hemp rope.</title>
        <authorList>
            <person name="Cai Y."/>
        </authorList>
    </citation>
    <scope>NUCLEOTIDE SEQUENCE [LARGE SCALE GENOMIC DNA]</scope>
    <source>
        <strain evidence="3 4">FJ4-8</strain>
    </source>
</reference>
<dbReference type="InterPro" id="IPR005627">
    <property type="entry name" value="CutC-like"/>
</dbReference>
<comment type="subcellular location">
    <subcellularLocation>
        <location evidence="2">Cytoplasm</location>
    </subcellularLocation>
</comment>
<dbReference type="Proteomes" id="UP000245647">
    <property type="component" value="Unassembled WGS sequence"/>
</dbReference>
<dbReference type="GO" id="GO:0005507">
    <property type="term" value="F:copper ion binding"/>
    <property type="evidence" value="ECO:0007669"/>
    <property type="project" value="TreeGrafter"/>
</dbReference>
<dbReference type="EMBL" id="QEAS01000010">
    <property type="protein sequence ID" value="PWG80109.1"/>
    <property type="molecule type" value="Genomic_DNA"/>
</dbReference>
<dbReference type="Pfam" id="PF03932">
    <property type="entry name" value="CutC"/>
    <property type="match status" value="1"/>
</dbReference>
<name>A0A2U2PG48_9SPHI</name>
<comment type="caution">
    <text evidence="2">Once thought to be involved in copper homeostasis, experiments in E.coli have shown this is not the case.</text>
</comment>
<sequence length="242" mass="26370">MSYKLEICANSIESALAAQKGGADRIELCDNMAEGGTTPSYGLIKRCIDLLNIPVFPIIRPRGGGFVYTDEEFEVMKEEIGICKALGCKGVVLGVLDTDSCVDMERCTELITLARPMEVTFHRAFDCSKDQREALEDIISLGCERVLTSGGETSAYEGRDKIRRLVEQADGRIIVMAGAGVNVANVVSVAKESRANELHSTAKVLKGEGGEFKIKSIISSEFYQTSSDLVEEMRKLLMKASV</sequence>
<evidence type="ECO:0000256" key="1">
    <source>
        <dbReference type="ARBA" id="ARBA00007768"/>
    </source>
</evidence>
<organism evidence="3 4">
    <name type="scientific">Pararcticibacter amylolyticus</name>
    <dbReference type="NCBI Taxonomy" id="2173175"/>
    <lineage>
        <taxon>Bacteria</taxon>
        <taxon>Pseudomonadati</taxon>
        <taxon>Bacteroidota</taxon>
        <taxon>Sphingobacteriia</taxon>
        <taxon>Sphingobacteriales</taxon>
        <taxon>Sphingobacteriaceae</taxon>
        <taxon>Pararcticibacter</taxon>
    </lineage>
</organism>
<evidence type="ECO:0000256" key="2">
    <source>
        <dbReference type="HAMAP-Rule" id="MF_00795"/>
    </source>
</evidence>
<accession>A0A2U2PG48</accession>
<dbReference type="HAMAP" id="MF_00795">
    <property type="entry name" value="CutC"/>
    <property type="match status" value="1"/>
</dbReference>
<dbReference type="SUPFAM" id="SSF110395">
    <property type="entry name" value="CutC-like"/>
    <property type="match status" value="1"/>
</dbReference>
<comment type="similarity">
    <text evidence="1 2">Belongs to the CutC family.</text>
</comment>
<dbReference type="FunFam" id="3.20.20.380:FF:000001">
    <property type="entry name" value="Copper homeostasis protein CutC"/>
    <property type="match status" value="1"/>
</dbReference>
<dbReference type="RefSeq" id="WP_109416226.1">
    <property type="nucleotide sequence ID" value="NZ_QEAS01000010.1"/>
</dbReference>
<keyword evidence="4" id="KW-1185">Reference proteome</keyword>
<protein>
    <recommendedName>
        <fullName evidence="2">PF03932 family protein CutC</fullName>
    </recommendedName>
</protein>
<evidence type="ECO:0000313" key="3">
    <source>
        <dbReference type="EMBL" id="PWG80109.1"/>
    </source>
</evidence>
<dbReference type="AlphaFoldDB" id="A0A2U2PG48"/>
<proteinExistence type="inferred from homology"/>
<evidence type="ECO:0000313" key="4">
    <source>
        <dbReference type="Proteomes" id="UP000245647"/>
    </source>
</evidence>
<dbReference type="PANTHER" id="PTHR12598">
    <property type="entry name" value="COPPER HOMEOSTASIS PROTEIN CUTC"/>
    <property type="match status" value="1"/>
</dbReference>
<dbReference type="InterPro" id="IPR036822">
    <property type="entry name" value="CutC-like_dom_sf"/>
</dbReference>
<gene>
    <name evidence="2" type="primary">cutC</name>
    <name evidence="3" type="ORF">DDR33_12965</name>
</gene>